<dbReference type="SUPFAM" id="SSF103473">
    <property type="entry name" value="MFS general substrate transporter"/>
    <property type="match status" value="1"/>
</dbReference>
<feature type="transmembrane region" description="Helical" evidence="5">
    <location>
        <begin position="262"/>
        <end position="280"/>
    </location>
</feature>
<evidence type="ECO:0000256" key="1">
    <source>
        <dbReference type="ARBA" id="ARBA00004651"/>
    </source>
</evidence>
<feature type="transmembrane region" description="Helical" evidence="5">
    <location>
        <begin position="146"/>
        <end position="164"/>
    </location>
</feature>
<dbReference type="RefSeq" id="WP_098502901.1">
    <property type="nucleotide sequence ID" value="NZ_PDJQ01000001.1"/>
</dbReference>
<feature type="domain" description="Major facilitator superfamily (MFS) profile" evidence="6">
    <location>
        <begin position="16"/>
        <end position="405"/>
    </location>
</feature>
<accession>A0A2A9HEK6</accession>
<gene>
    <name evidence="7" type="ORF">A9A59_0642</name>
</gene>
<proteinExistence type="predicted"/>
<feature type="transmembrane region" description="Helical" evidence="5">
    <location>
        <begin position="20"/>
        <end position="39"/>
    </location>
</feature>
<dbReference type="EMBL" id="PDJQ01000001">
    <property type="protein sequence ID" value="PFG73445.1"/>
    <property type="molecule type" value="Genomic_DNA"/>
</dbReference>
<feature type="transmembrane region" description="Helical" evidence="5">
    <location>
        <begin position="227"/>
        <end position="250"/>
    </location>
</feature>
<keyword evidence="2 5" id="KW-0812">Transmembrane</keyword>
<feature type="transmembrane region" description="Helical" evidence="5">
    <location>
        <begin position="86"/>
        <end position="104"/>
    </location>
</feature>
<feature type="transmembrane region" description="Helical" evidence="5">
    <location>
        <begin position="292"/>
        <end position="310"/>
    </location>
</feature>
<dbReference type="InterPro" id="IPR020846">
    <property type="entry name" value="MFS_dom"/>
</dbReference>
<comment type="subcellular location">
    <subcellularLocation>
        <location evidence="1">Cell membrane</location>
        <topology evidence="1">Multi-pass membrane protein</topology>
    </subcellularLocation>
</comment>
<dbReference type="Gene3D" id="1.20.1250.20">
    <property type="entry name" value="MFS general substrate transporter like domains"/>
    <property type="match status" value="1"/>
</dbReference>
<evidence type="ECO:0000313" key="7">
    <source>
        <dbReference type="EMBL" id="PFG73445.1"/>
    </source>
</evidence>
<keyword evidence="4 5" id="KW-0472">Membrane</keyword>
<organism evidence="7 8">
    <name type="scientific">Tepidiforma thermophila (strain KCTC 52669 / CGMCC 1.13589 / G233)</name>
    <dbReference type="NCBI Taxonomy" id="2761530"/>
    <lineage>
        <taxon>Bacteria</taxon>
        <taxon>Bacillati</taxon>
        <taxon>Chloroflexota</taxon>
        <taxon>Tepidiformia</taxon>
        <taxon>Tepidiformales</taxon>
        <taxon>Tepidiformaceae</taxon>
        <taxon>Tepidiforma</taxon>
    </lineage>
</organism>
<reference evidence="7 8" key="1">
    <citation type="submission" date="2017-09" db="EMBL/GenBank/DDBJ databases">
        <title>Sequencing the genomes of two abundant thermophiles in Great Basin hot springs: Thermocrinis jamiesonii and novel Chloroflexi Thermoflexus hugenholtzii.</title>
        <authorList>
            <person name="Hedlund B."/>
        </authorList>
    </citation>
    <scope>NUCLEOTIDE SEQUENCE [LARGE SCALE GENOMIC DNA]</scope>
    <source>
        <strain evidence="7 8">G233</strain>
    </source>
</reference>
<dbReference type="InterPro" id="IPR036259">
    <property type="entry name" value="MFS_trans_sf"/>
</dbReference>
<evidence type="ECO:0000256" key="5">
    <source>
        <dbReference type="SAM" id="Phobius"/>
    </source>
</evidence>
<evidence type="ECO:0000256" key="3">
    <source>
        <dbReference type="ARBA" id="ARBA00022989"/>
    </source>
</evidence>
<feature type="transmembrane region" description="Helical" evidence="5">
    <location>
        <begin position="51"/>
        <end position="74"/>
    </location>
</feature>
<dbReference type="PANTHER" id="PTHR11360">
    <property type="entry name" value="MONOCARBOXYLATE TRANSPORTER"/>
    <property type="match status" value="1"/>
</dbReference>
<dbReference type="GO" id="GO:0005886">
    <property type="term" value="C:plasma membrane"/>
    <property type="evidence" value="ECO:0007669"/>
    <property type="project" value="UniProtKB-SubCell"/>
</dbReference>
<evidence type="ECO:0000259" key="6">
    <source>
        <dbReference type="PROSITE" id="PS50850"/>
    </source>
</evidence>
<evidence type="ECO:0000256" key="2">
    <source>
        <dbReference type="ARBA" id="ARBA00022692"/>
    </source>
</evidence>
<feature type="transmembrane region" description="Helical" evidence="5">
    <location>
        <begin position="346"/>
        <end position="369"/>
    </location>
</feature>
<dbReference type="PROSITE" id="PS50850">
    <property type="entry name" value="MFS"/>
    <property type="match status" value="1"/>
</dbReference>
<feature type="transmembrane region" description="Helical" evidence="5">
    <location>
        <begin position="110"/>
        <end position="134"/>
    </location>
</feature>
<feature type="transmembrane region" description="Helical" evidence="5">
    <location>
        <begin position="176"/>
        <end position="196"/>
    </location>
</feature>
<dbReference type="Proteomes" id="UP000223071">
    <property type="component" value="Unassembled WGS sequence"/>
</dbReference>
<dbReference type="Pfam" id="PF07690">
    <property type="entry name" value="MFS_1"/>
    <property type="match status" value="1"/>
</dbReference>
<dbReference type="InterPro" id="IPR011701">
    <property type="entry name" value="MFS"/>
</dbReference>
<feature type="transmembrane region" description="Helical" evidence="5">
    <location>
        <begin position="381"/>
        <end position="401"/>
    </location>
</feature>
<protein>
    <submittedName>
        <fullName evidence="7">Sugar phosphate permease</fullName>
    </submittedName>
</protein>
<dbReference type="PANTHER" id="PTHR11360:SF290">
    <property type="entry name" value="MONOCARBOXYLATE MFS PERMEASE"/>
    <property type="match status" value="1"/>
</dbReference>
<evidence type="ECO:0000256" key="4">
    <source>
        <dbReference type="ARBA" id="ARBA00023136"/>
    </source>
</evidence>
<dbReference type="InterPro" id="IPR050327">
    <property type="entry name" value="Proton-linked_MCT"/>
</dbReference>
<keyword evidence="3 5" id="KW-1133">Transmembrane helix</keyword>
<keyword evidence="8" id="KW-1185">Reference proteome</keyword>
<dbReference type="GO" id="GO:0022857">
    <property type="term" value="F:transmembrane transporter activity"/>
    <property type="evidence" value="ECO:0007669"/>
    <property type="project" value="InterPro"/>
</dbReference>
<feature type="transmembrane region" description="Helical" evidence="5">
    <location>
        <begin position="316"/>
        <end position="334"/>
    </location>
</feature>
<sequence length="406" mass="41677">MQVALARTGRAVVSRKWLQVAAAALFINTSYGTLSYAFSVFVTASGPAGEFGAGVVSAGFGAALLVSGVSGVFAGTVADLLGTRRLMAGGAVLGCAGLALLGTAQEAWQFIAVLAAVLGPAMAATFYEPVYVLMNRWFPAEERPRAYGVLTLLSGFSITIFTPLTRWLVDGLGWRAAMAVLGGMLLAVGTAVPAVIREPAGPTGERLAPRSFLRETAAGVRQADGAFWLFTLAFFVATVAFSGFQFHLVAGLEGRGFSPGGVAWAIAVTGIVSLPARLLLPMLSGRVSSPAMLAICFAGVAGAAATATVADAWWQVWVVVGLFGTVFGAIYPLRALVTSERFAGPYFGRLIGLQALFVAAGRAAGPAAIGLASTSPAGYELAFRGAAAALLASAAVTWLAFGRGRR</sequence>
<dbReference type="AlphaFoldDB" id="A0A2A9HEK6"/>
<name>A0A2A9HEK6_TEPT2</name>
<evidence type="ECO:0000313" key="8">
    <source>
        <dbReference type="Proteomes" id="UP000223071"/>
    </source>
</evidence>
<comment type="caution">
    <text evidence="7">The sequence shown here is derived from an EMBL/GenBank/DDBJ whole genome shotgun (WGS) entry which is preliminary data.</text>
</comment>